<dbReference type="Pfam" id="PF09809">
    <property type="entry name" value="MRP-L27"/>
    <property type="match status" value="1"/>
</dbReference>
<evidence type="ECO:0000256" key="7">
    <source>
        <dbReference type="SAM" id="MobiDB-lite"/>
    </source>
</evidence>
<comment type="caution">
    <text evidence="9">The sequence shown here is derived from an EMBL/GenBank/DDBJ whole genome shotgun (WGS) entry which is preliminary data.</text>
</comment>
<accession>A0A8H3YZA6</accession>
<evidence type="ECO:0000256" key="1">
    <source>
        <dbReference type="ARBA" id="ARBA00004173"/>
    </source>
</evidence>
<comment type="similarity">
    <text evidence="2">Belongs to the mitochondrion-specific ribosomal protein mL41 family.</text>
</comment>
<evidence type="ECO:0000313" key="11">
    <source>
        <dbReference type="Proteomes" id="UP000447873"/>
    </source>
</evidence>
<comment type="subcellular location">
    <subcellularLocation>
        <location evidence="1">Mitochondrion</location>
    </subcellularLocation>
</comment>
<dbReference type="EMBL" id="WNWS01000202">
    <property type="protein sequence ID" value="KAE9975098.1"/>
    <property type="molecule type" value="Genomic_DNA"/>
</dbReference>
<reference evidence="9 10" key="1">
    <citation type="submission" date="2019-11" db="EMBL/GenBank/DDBJ databases">
        <title>Venturia inaequalis Genome Resource.</title>
        <authorList>
            <person name="Lichtner F.J."/>
        </authorList>
    </citation>
    <scope>NUCLEOTIDE SEQUENCE [LARGE SCALE GENOMIC DNA]</scope>
    <source>
        <strain evidence="8 11">120213</strain>
        <strain evidence="9">Bline_iso_100314</strain>
    </source>
</reference>
<dbReference type="GO" id="GO:0003735">
    <property type="term" value="F:structural constituent of ribosome"/>
    <property type="evidence" value="ECO:0007669"/>
    <property type="project" value="InterPro"/>
</dbReference>
<dbReference type="EMBL" id="WNWQ01000186">
    <property type="protein sequence ID" value="KAE9975117.1"/>
    <property type="molecule type" value="Genomic_DNA"/>
</dbReference>
<evidence type="ECO:0000313" key="10">
    <source>
        <dbReference type="Proteomes" id="UP000433883"/>
    </source>
</evidence>
<evidence type="ECO:0000256" key="4">
    <source>
        <dbReference type="ARBA" id="ARBA00022980"/>
    </source>
</evidence>
<feature type="compositionally biased region" description="Acidic residues" evidence="7">
    <location>
        <begin position="115"/>
        <end position="125"/>
    </location>
</feature>
<keyword evidence="4" id="KW-0689">Ribosomal protein</keyword>
<evidence type="ECO:0000313" key="9">
    <source>
        <dbReference type="EMBL" id="KAE9975117.1"/>
    </source>
</evidence>
<evidence type="ECO:0000256" key="5">
    <source>
        <dbReference type="ARBA" id="ARBA00023128"/>
    </source>
</evidence>
<dbReference type="Proteomes" id="UP000447873">
    <property type="component" value="Unassembled WGS sequence"/>
</dbReference>
<dbReference type="PANTHER" id="PTHR21338">
    <property type="entry name" value="MITOCHONDRIAL RIBOSOMAL PROTEIN L41"/>
    <property type="match status" value="1"/>
</dbReference>
<keyword evidence="6" id="KW-0687">Ribonucleoprotein</keyword>
<dbReference type="GO" id="GO:0006412">
    <property type="term" value="P:translation"/>
    <property type="evidence" value="ECO:0007669"/>
    <property type="project" value="TreeGrafter"/>
</dbReference>
<dbReference type="InterPro" id="IPR019189">
    <property type="entry name" value="Ribosomal_mL41"/>
</dbReference>
<keyword evidence="5" id="KW-0496">Mitochondrion</keyword>
<evidence type="ECO:0000256" key="3">
    <source>
        <dbReference type="ARBA" id="ARBA00022946"/>
    </source>
</evidence>
<keyword evidence="3" id="KW-0809">Transit peptide</keyword>
<sequence length="135" mass="15247">MFQPTPPLGRALRRLALTTKQGPKDYYKGTGSGSMGQHTKFGGYQINYSKVRTYVPPNYENEDLKQLTPFVSARLPRPARERLIDAATGEVIKDPRIGGRLFLRRWKKMTVQEGYPEEEVEEAGADQEASTEKSV</sequence>
<proteinExistence type="inferred from homology"/>
<dbReference type="AlphaFoldDB" id="A0A8H3YZA6"/>
<dbReference type="PANTHER" id="PTHR21338:SF0">
    <property type="entry name" value="LARGE RIBOSOMAL SUBUNIT PROTEIN ML41"/>
    <property type="match status" value="1"/>
</dbReference>
<evidence type="ECO:0000256" key="6">
    <source>
        <dbReference type="ARBA" id="ARBA00023274"/>
    </source>
</evidence>
<evidence type="ECO:0000313" key="8">
    <source>
        <dbReference type="EMBL" id="KAE9975098.1"/>
    </source>
</evidence>
<protein>
    <recommendedName>
        <fullName evidence="12">50S ribosomal protein YmL27</fullName>
    </recommendedName>
</protein>
<evidence type="ECO:0000256" key="2">
    <source>
        <dbReference type="ARBA" id="ARBA00010152"/>
    </source>
</evidence>
<dbReference type="GO" id="GO:0005762">
    <property type="term" value="C:mitochondrial large ribosomal subunit"/>
    <property type="evidence" value="ECO:0007669"/>
    <property type="project" value="InterPro"/>
</dbReference>
<dbReference type="Proteomes" id="UP000433883">
    <property type="component" value="Unassembled WGS sequence"/>
</dbReference>
<evidence type="ECO:0008006" key="12">
    <source>
        <dbReference type="Google" id="ProtNLM"/>
    </source>
</evidence>
<name>A0A8H3YZA6_VENIN</name>
<gene>
    <name evidence="9" type="ORF">BLS_002752</name>
    <name evidence="8" type="ORF">EG328_003452</name>
</gene>
<organism evidence="9 10">
    <name type="scientific">Venturia inaequalis</name>
    <name type="common">Apple scab fungus</name>
    <dbReference type="NCBI Taxonomy" id="5025"/>
    <lineage>
        <taxon>Eukaryota</taxon>
        <taxon>Fungi</taxon>
        <taxon>Dikarya</taxon>
        <taxon>Ascomycota</taxon>
        <taxon>Pezizomycotina</taxon>
        <taxon>Dothideomycetes</taxon>
        <taxon>Pleosporomycetidae</taxon>
        <taxon>Venturiales</taxon>
        <taxon>Venturiaceae</taxon>
        <taxon>Venturia</taxon>
    </lineage>
</organism>
<feature type="region of interest" description="Disordered" evidence="7">
    <location>
        <begin position="114"/>
        <end position="135"/>
    </location>
</feature>